<keyword evidence="1" id="KW-0732">Signal</keyword>
<protein>
    <recommendedName>
        <fullName evidence="4">Gnk2-homologous domain-containing protein</fullName>
    </recommendedName>
</protein>
<proteinExistence type="predicted"/>
<organism evidence="2">
    <name type="scientific">Oryza punctata</name>
    <name type="common">Red rice</name>
    <dbReference type="NCBI Taxonomy" id="4537"/>
    <lineage>
        <taxon>Eukaryota</taxon>
        <taxon>Viridiplantae</taxon>
        <taxon>Streptophyta</taxon>
        <taxon>Embryophyta</taxon>
        <taxon>Tracheophyta</taxon>
        <taxon>Spermatophyta</taxon>
        <taxon>Magnoliopsida</taxon>
        <taxon>Liliopsida</taxon>
        <taxon>Poales</taxon>
        <taxon>Poaceae</taxon>
        <taxon>BOP clade</taxon>
        <taxon>Oryzoideae</taxon>
        <taxon>Oryzeae</taxon>
        <taxon>Oryzinae</taxon>
        <taxon>Oryza</taxon>
    </lineage>
</organism>
<name>A0A0E0KM62_ORYPU</name>
<accession>A0A0E0KM62</accession>
<dbReference type="Proteomes" id="UP000026962">
    <property type="component" value="Chromosome 4"/>
</dbReference>
<keyword evidence="3" id="KW-1185">Reference proteome</keyword>
<dbReference type="AlphaFoldDB" id="A0A0E0KM62"/>
<evidence type="ECO:0008006" key="4">
    <source>
        <dbReference type="Google" id="ProtNLM"/>
    </source>
</evidence>
<evidence type="ECO:0000256" key="1">
    <source>
        <dbReference type="SAM" id="SignalP"/>
    </source>
</evidence>
<reference evidence="2" key="1">
    <citation type="submission" date="2015-04" db="UniProtKB">
        <authorList>
            <consortium name="EnsemblPlants"/>
        </authorList>
    </citation>
    <scope>IDENTIFICATION</scope>
</reference>
<dbReference type="HOGENOM" id="CLU_2240971_0_0_1"/>
<dbReference type="Gramene" id="OPUNC04G00650.1">
    <property type="protein sequence ID" value="OPUNC04G00650.1"/>
    <property type="gene ID" value="OPUNC04G00650"/>
</dbReference>
<feature type="chain" id="PRO_5002365456" description="Gnk2-homologous domain-containing protein" evidence="1">
    <location>
        <begin position="29"/>
        <end position="105"/>
    </location>
</feature>
<dbReference type="EnsemblPlants" id="OPUNC04G00650.1">
    <property type="protein sequence ID" value="OPUNC04G00650.1"/>
    <property type="gene ID" value="OPUNC04G00650"/>
</dbReference>
<evidence type="ECO:0000313" key="2">
    <source>
        <dbReference type="EnsemblPlants" id="OPUNC04G00650.1"/>
    </source>
</evidence>
<feature type="signal peptide" evidence="1">
    <location>
        <begin position="1"/>
        <end position="28"/>
    </location>
</feature>
<reference evidence="2" key="2">
    <citation type="submission" date="2018-05" db="EMBL/GenBank/DDBJ databases">
        <title>OpunRS2 (Oryza punctata Reference Sequence Version 2).</title>
        <authorList>
            <person name="Zhang J."/>
            <person name="Kudrna D."/>
            <person name="Lee S."/>
            <person name="Talag J."/>
            <person name="Welchert J."/>
            <person name="Wing R.A."/>
        </authorList>
    </citation>
    <scope>NUCLEOTIDE SEQUENCE [LARGE SCALE GENOMIC DNA]</scope>
</reference>
<sequence>MASARFCAIVVLVCFYVMIIVPPPPTAADGSAGRAEAPGGLQPEKQSLLFGPAKYICSDSACKDCLLKAVKSCFSIWSVTFTPFESAMCFVKHVFMDDPCFFSRH</sequence>
<evidence type="ECO:0000313" key="3">
    <source>
        <dbReference type="Proteomes" id="UP000026962"/>
    </source>
</evidence>